<dbReference type="PANTHER" id="PTHR24166">
    <property type="entry name" value="ROLLING PEBBLES, ISOFORM B"/>
    <property type="match status" value="1"/>
</dbReference>
<dbReference type="Pfam" id="PF12796">
    <property type="entry name" value="Ank_2"/>
    <property type="match status" value="1"/>
</dbReference>
<dbReference type="EMBL" id="DQ084250">
    <property type="protein sequence ID" value="AAY89275.1"/>
    <property type="molecule type" value="Genomic_DNA"/>
</dbReference>
<proteinExistence type="predicted"/>
<dbReference type="InterPro" id="IPR050889">
    <property type="entry name" value="Dendritic_Spine_Reg/Scaffold"/>
</dbReference>
<dbReference type="Pfam" id="PF00023">
    <property type="entry name" value="Ank"/>
    <property type="match status" value="1"/>
</dbReference>
<dbReference type="SMART" id="SM00248">
    <property type="entry name" value="ANK"/>
    <property type="match status" value="3"/>
</dbReference>
<reference evidence="4" key="2">
    <citation type="journal article" date="2005" name="J. Bacteriol.">
        <title>MtdC, a novel class of methylene tetrahydromethanopterin dehydrogenases.</title>
        <authorList>
            <person name="Vorholt J.A."/>
            <person name="Kalyuzhnaya M.G."/>
            <person name="Hagemeier C.H."/>
            <person name="Lidstrom M.E."/>
            <person name="Chistoserdova L."/>
        </authorList>
    </citation>
    <scope>NUCLEOTIDE SEQUENCE</scope>
</reference>
<dbReference type="InterPro" id="IPR036770">
    <property type="entry name" value="Ankyrin_rpt-contain_sf"/>
</dbReference>
<keyword evidence="1" id="KW-0677">Repeat</keyword>
<evidence type="ECO:0000256" key="1">
    <source>
        <dbReference type="ARBA" id="ARBA00022737"/>
    </source>
</evidence>
<dbReference type="InterPro" id="IPR002110">
    <property type="entry name" value="Ankyrin_rpt"/>
</dbReference>
<evidence type="ECO:0000256" key="3">
    <source>
        <dbReference type="PROSITE-ProRule" id="PRU00023"/>
    </source>
</evidence>
<dbReference type="PANTHER" id="PTHR24166:SF48">
    <property type="entry name" value="PROTEIN VAPYRIN"/>
    <property type="match status" value="1"/>
</dbReference>
<dbReference type="SUPFAM" id="SSF48403">
    <property type="entry name" value="Ankyrin repeat"/>
    <property type="match status" value="1"/>
</dbReference>
<organism evidence="4">
    <name type="scientific">uncultured bacterium BAC10-10</name>
    <dbReference type="NCBI Taxonomy" id="333372"/>
    <lineage>
        <taxon>Bacteria</taxon>
        <taxon>environmental samples</taxon>
    </lineage>
</organism>
<evidence type="ECO:0000256" key="2">
    <source>
        <dbReference type="ARBA" id="ARBA00023043"/>
    </source>
</evidence>
<dbReference type="PROSITE" id="PS50297">
    <property type="entry name" value="ANK_REP_REGION"/>
    <property type="match status" value="2"/>
</dbReference>
<protein>
    <submittedName>
        <fullName evidence="4">Uncharacterized protein</fullName>
    </submittedName>
</protein>
<accession>Q4JIN9</accession>
<feature type="repeat" description="ANK" evidence="3">
    <location>
        <begin position="39"/>
        <end position="71"/>
    </location>
</feature>
<sequence length="224" mass="24172">MDHMEFMKLLLTKGADVNTRMKDSTETRTVFTNQWLDENGATAFLRASQSSDLEVMKLLLSYGADPKIATVGDVTALQVAAGIGWVDGLTYEWSERANVEAVKLLLDLGVDPNVQAETGRTALHGAGHKGRTAVIQMLVDHGAKLDTHDFGMTGNDAGGRLAVHTWQPVDYADGLVRVGVQSAVAHPEAGLLLRKLMVQQGMEAPPMNRTLASVCITDICDDVQ</sequence>
<feature type="repeat" description="ANK" evidence="3">
    <location>
        <begin position="118"/>
        <end position="150"/>
    </location>
</feature>
<dbReference type="PROSITE" id="PS50088">
    <property type="entry name" value="ANK_REPEAT"/>
    <property type="match status" value="2"/>
</dbReference>
<name>Q4JIN9_9BACT</name>
<keyword evidence="2 3" id="KW-0040">ANK repeat</keyword>
<dbReference type="AlphaFoldDB" id="Q4JIN9"/>
<evidence type="ECO:0000313" key="4">
    <source>
        <dbReference type="EMBL" id="AAY89275.1"/>
    </source>
</evidence>
<dbReference type="Gene3D" id="1.25.40.20">
    <property type="entry name" value="Ankyrin repeat-containing domain"/>
    <property type="match status" value="2"/>
</dbReference>
<reference evidence="4" key="1">
    <citation type="journal article" date="2005" name="Appl. Environ. Microbiol.">
        <title>Highly divergent genes for methanopterin-linked C1 transfer reactions in Lake Washington, assessed via metagenomic analysis and mRNA detection.</title>
        <authorList>
            <person name="Kalyuzhnaya M.G."/>
            <person name="Bowerman S."/>
            <person name="Nercessian O."/>
            <person name="Lidstrom M.E."/>
            <person name="Chistoserdova L."/>
        </authorList>
    </citation>
    <scope>NUCLEOTIDE SEQUENCE</scope>
</reference>